<dbReference type="Proteomes" id="UP001460270">
    <property type="component" value="Unassembled WGS sequence"/>
</dbReference>
<dbReference type="GO" id="GO:0045197">
    <property type="term" value="P:establishment or maintenance of epithelial cell apical/basal polarity"/>
    <property type="evidence" value="ECO:0007669"/>
    <property type="project" value="TreeGrafter"/>
</dbReference>
<dbReference type="GO" id="GO:0035091">
    <property type="term" value="F:phosphatidylinositol binding"/>
    <property type="evidence" value="ECO:0007669"/>
    <property type="project" value="TreeGrafter"/>
</dbReference>
<evidence type="ECO:0000256" key="1">
    <source>
        <dbReference type="SAM" id="MobiDB-lite"/>
    </source>
</evidence>
<accession>A0AAW0NI27</accession>
<sequence>MSKSRESLRFCLFENFVMLNQKSTRFISSLLSLLLNLVLIPALTRKTSLTEPPEGGALGPTLGLVKSSSLESLQTAMEEARGFSQVPFHKPRPHMVRGRGCNMSFRQAIDKSYEGPSEDDDDLSGQSSGHETPASTSSRNDLDADENTGKKKKKTKGKKKEKKTKTKKEATEEKKKKGFNLLSCTWLSFNQCPLRHNLDGSCSFQNSHFINA</sequence>
<dbReference type="EMBL" id="JBBPFD010000016">
    <property type="protein sequence ID" value="KAK7893252.1"/>
    <property type="molecule type" value="Genomic_DNA"/>
</dbReference>
<dbReference type="PANTHER" id="PTHR16484">
    <property type="entry name" value="PARTITIONING DEFECTIVE 3 RELATED"/>
    <property type="match status" value="1"/>
</dbReference>
<dbReference type="AlphaFoldDB" id="A0AAW0NI27"/>
<dbReference type="GO" id="GO:0000226">
    <property type="term" value="P:microtubule cytoskeleton organization"/>
    <property type="evidence" value="ECO:0007669"/>
    <property type="project" value="TreeGrafter"/>
</dbReference>
<name>A0AAW0NI27_9GOBI</name>
<dbReference type="GO" id="GO:0005912">
    <property type="term" value="C:adherens junction"/>
    <property type="evidence" value="ECO:0007669"/>
    <property type="project" value="TreeGrafter"/>
</dbReference>
<feature type="compositionally biased region" description="Polar residues" evidence="1">
    <location>
        <begin position="124"/>
        <end position="139"/>
    </location>
</feature>
<dbReference type="GO" id="GO:0005938">
    <property type="term" value="C:cell cortex"/>
    <property type="evidence" value="ECO:0007669"/>
    <property type="project" value="TreeGrafter"/>
</dbReference>
<comment type="caution">
    <text evidence="2">The sequence shown here is derived from an EMBL/GenBank/DDBJ whole genome shotgun (WGS) entry which is preliminary data.</text>
</comment>
<evidence type="ECO:0000313" key="3">
    <source>
        <dbReference type="Proteomes" id="UP001460270"/>
    </source>
</evidence>
<protein>
    <submittedName>
        <fullName evidence="2">Uncharacterized protein</fullName>
    </submittedName>
</protein>
<evidence type="ECO:0000313" key="2">
    <source>
        <dbReference type="EMBL" id="KAK7893252.1"/>
    </source>
</evidence>
<dbReference type="PANTHER" id="PTHR16484:SF4">
    <property type="entry name" value="PARTITIONING DEFECTIVE 3 HOMOLOG B"/>
    <property type="match status" value="1"/>
</dbReference>
<dbReference type="GO" id="GO:0051660">
    <property type="term" value="P:establishment of centrosome localization"/>
    <property type="evidence" value="ECO:0007669"/>
    <property type="project" value="TreeGrafter"/>
</dbReference>
<dbReference type="GO" id="GO:0030010">
    <property type="term" value="P:establishment of cell polarity"/>
    <property type="evidence" value="ECO:0007669"/>
    <property type="project" value="TreeGrafter"/>
</dbReference>
<proteinExistence type="predicted"/>
<gene>
    <name evidence="2" type="ORF">WMY93_022404</name>
</gene>
<keyword evidence="3" id="KW-1185">Reference proteome</keyword>
<feature type="compositionally biased region" description="Basic residues" evidence="1">
    <location>
        <begin position="150"/>
        <end position="166"/>
    </location>
</feature>
<dbReference type="GO" id="GO:0043296">
    <property type="term" value="C:apical junction complex"/>
    <property type="evidence" value="ECO:0007669"/>
    <property type="project" value="TreeGrafter"/>
</dbReference>
<dbReference type="GO" id="GO:0016324">
    <property type="term" value="C:apical plasma membrane"/>
    <property type="evidence" value="ECO:0007669"/>
    <property type="project" value="TreeGrafter"/>
</dbReference>
<dbReference type="GO" id="GO:0008104">
    <property type="term" value="P:intracellular protein localization"/>
    <property type="evidence" value="ECO:0007669"/>
    <property type="project" value="TreeGrafter"/>
</dbReference>
<organism evidence="2 3">
    <name type="scientific">Mugilogobius chulae</name>
    <name type="common">yellowstripe goby</name>
    <dbReference type="NCBI Taxonomy" id="88201"/>
    <lineage>
        <taxon>Eukaryota</taxon>
        <taxon>Metazoa</taxon>
        <taxon>Chordata</taxon>
        <taxon>Craniata</taxon>
        <taxon>Vertebrata</taxon>
        <taxon>Euteleostomi</taxon>
        <taxon>Actinopterygii</taxon>
        <taxon>Neopterygii</taxon>
        <taxon>Teleostei</taxon>
        <taxon>Neoteleostei</taxon>
        <taxon>Acanthomorphata</taxon>
        <taxon>Gobiaria</taxon>
        <taxon>Gobiiformes</taxon>
        <taxon>Gobioidei</taxon>
        <taxon>Gobiidae</taxon>
        <taxon>Gobionellinae</taxon>
        <taxon>Mugilogobius</taxon>
    </lineage>
</organism>
<dbReference type="InterPro" id="IPR052213">
    <property type="entry name" value="PAR3"/>
</dbReference>
<feature type="region of interest" description="Disordered" evidence="1">
    <location>
        <begin position="112"/>
        <end position="174"/>
    </location>
</feature>
<dbReference type="GO" id="GO:0007155">
    <property type="term" value="P:cell adhesion"/>
    <property type="evidence" value="ECO:0007669"/>
    <property type="project" value="TreeGrafter"/>
</dbReference>
<reference evidence="3" key="1">
    <citation type="submission" date="2024-04" db="EMBL/GenBank/DDBJ databases">
        <title>Salinicola lusitanus LLJ914,a marine bacterium isolated from the Okinawa Trough.</title>
        <authorList>
            <person name="Li J."/>
        </authorList>
    </citation>
    <scope>NUCLEOTIDE SEQUENCE [LARGE SCALE GENOMIC DNA]</scope>
</reference>